<organism evidence="2">
    <name type="scientific">Cladocopium goreaui</name>
    <dbReference type="NCBI Taxonomy" id="2562237"/>
    <lineage>
        <taxon>Eukaryota</taxon>
        <taxon>Sar</taxon>
        <taxon>Alveolata</taxon>
        <taxon>Dinophyceae</taxon>
        <taxon>Suessiales</taxon>
        <taxon>Symbiodiniaceae</taxon>
        <taxon>Cladocopium</taxon>
    </lineage>
</organism>
<reference evidence="2" key="1">
    <citation type="submission" date="2022-10" db="EMBL/GenBank/DDBJ databases">
        <authorList>
            <person name="Chen Y."/>
            <person name="Dougan E. K."/>
            <person name="Chan C."/>
            <person name="Rhodes N."/>
            <person name="Thang M."/>
        </authorList>
    </citation>
    <scope>NUCLEOTIDE SEQUENCE</scope>
</reference>
<keyword evidence="1" id="KW-0812">Transmembrane</keyword>
<evidence type="ECO:0000313" key="2">
    <source>
        <dbReference type="EMBL" id="CAI3981660.1"/>
    </source>
</evidence>
<dbReference type="EMBL" id="CAMXCT030000651">
    <property type="protein sequence ID" value="CAL4768972.1"/>
    <property type="molecule type" value="Genomic_DNA"/>
</dbReference>
<feature type="transmembrane region" description="Helical" evidence="1">
    <location>
        <begin position="432"/>
        <end position="449"/>
    </location>
</feature>
<protein>
    <submittedName>
        <fullName evidence="4">Internalin-A</fullName>
    </submittedName>
</protein>
<keyword evidence="1" id="KW-1133">Transmembrane helix</keyword>
<name>A0A9P1BY54_9DINO</name>
<feature type="non-terminal residue" evidence="2">
    <location>
        <position position="573"/>
    </location>
</feature>
<feature type="transmembrane region" description="Helical" evidence="1">
    <location>
        <begin position="483"/>
        <end position="504"/>
    </location>
</feature>
<evidence type="ECO:0000313" key="4">
    <source>
        <dbReference type="EMBL" id="CAL4768972.1"/>
    </source>
</evidence>
<keyword evidence="1" id="KW-0472">Membrane</keyword>
<reference evidence="3" key="2">
    <citation type="submission" date="2024-04" db="EMBL/GenBank/DDBJ databases">
        <authorList>
            <person name="Chen Y."/>
            <person name="Shah S."/>
            <person name="Dougan E. K."/>
            <person name="Thang M."/>
            <person name="Chan C."/>
        </authorList>
    </citation>
    <scope>NUCLEOTIDE SEQUENCE [LARGE SCALE GENOMIC DNA]</scope>
</reference>
<dbReference type="Proteomes" id="UP001152797">
    <property type="component" value="Unassembled WGS sequence"/>
</dbReference>
<proteinExistence type="predicted"/>
<evidence type="ECO:0000256" key="1">
    <source>
        <dbReference type="SAM" id="Phobius"/>
    </source>
</evidence>
<evidence type="ECO:0000313" key="5">
    <source>
        <dbReference type="Proteomes" id="UP001152797"/>
    </source>
</evidence>
<keyword evidence="5" id="KW-1185">Reference proteome</keyword>
<feature type="transmembrane region" description="Helical" evidence="1">
    <location>
        <begin position="34"/>
        <end position="53"/>
    </location>
</feature>
<accession>A0A9P1BY54</accession>
<feature type="transmembrane region" description="Helical" evidence="1">
    <location>
        <begin position="398"/>
        <end position="420"/>
    </location>
</feature>
<comment type="caution">
    <text evidence="2">The sequence shown here is derived from an EMBL/GenBank/DDBJ whole genome shotgun (WGS) entry which is preliminary data.</text>
</comment>
<dbReference type="EMBL" id="CAMXCT020000651">
    <property type="protein sequence ID" value="CAL1135035.1"/>
    <property type="molecule type" value="Genomic_DNA"/>
</dbReference>
<gene>
    <name evidence="2" type="ORF">C1SCF055_LOCUS9429</name>
</gene>
<sequence length="573" mass="63037">RAGVLCAACAQDYRASKNVCVECKNVSLETRLSIGLGCAMMLVIVAAVAWILRRHVPQLSPRSECLLQLIIAQLAALLQLTQLWTVLGALTPAVDPAANVADAANVTEDDNSQRTACDISEHIMPLKTDVRFTICPSLESTLSQWTAWDDELSSDSRYHLLVTDVQLFGRMQEHSGRHQHSITLSSSLDPDQNQVVHVELHLLSHIEVVELLCRVYREMRSTRIELESLRRDFMDLRNRFGMSMENLATWREELAPLLGQAPWSSDWMFSASCKAELPPSLTTDGAEGALEIAVIGRLIGHSERPPASFDAVKAQPEMRYRKAHQNGGSDGLSLEEVAPARLYGLSHFNSILYWSIETVAYPGDPLLGYLEALQFTSSEVQNFLALQCFYDGATVRSMFAIATPLVPLLLLIACGCVEVFSRGLGIRVGLKMLTVLFIGGASGSAQLLGCQRTDGAGTALKEFAFRPLFPHERCEEAIWVDRVGWATAICYGFFIPCFLGFLFAKQNVVMRKVKTVVMQTAGNEAKVTVRLQGPKSEESEKDALAQHLKAAAAAYVAVHVKGRATVELQKDAT</sequence>
<dbReference type="EMBL" id="CAMXCT010000651">
    <property type="protein sequence ID" value="CAI3981660.1"/>
    <property type="molecule type" value="Genomic_DNA"/>
</dbReference>
<dbReference type="OrthoDB" id="415395at2759"/>
<dbReference type="AlphaFoldDB" id="A0A9P1BY54"/>
<evidence type="ECO:0000313" key="3">
    <source>
        <dbReference type="EMBL" id="CAL1135035.1"/>
    </source>
</evidence>